<proteinExistence type="predicted"/>
<sequence>MSSSLSRVTVLKTYRNIYRILRTTRELTGSTESLKYFQTQFRENKTNTEMYRKAQLYEQYITSLKEYSDLIQMYKVGKYEPTLHDLLKNSAAMAGVSLTPKDNN</sequence>
<dbReference type="EMBL" id="PYSW02000053">
    <property type="protein sequence ID" value="KAG2373585.1"/>
    <property type="molecule type" value="Genomic_DNA"/>
</dbReference>
<accession>A0AA88GDT3</accession>
<reference evidence="1 2" key="1">
    <citation type="journal article" date="2018" name="BMC Genomics">
        <title>The genome of Naegleria lovaniensis, the basis for a comparative approach to unravel pathogenicity factors of the human pathogenic amoeba N. fowleri.</title>
        <authorList>
            <person name="Liechti N."/>
            <person name="Schurch N."/>
            <person name="Bruggmann R."/>
            <person name="Wittwer M."/>
        </authorList>
    </citation>
    <scope>NUCLEOTIDE SEQUENCE [LARGE SCALE GENOMIC DNA]</scope>
    <source>
        <strain evidence="1 2">ATCC 30569</strain>
    </source>
</reference>
<organism evidence="1 2">
    <name type="scientific">Naegleria lovaniensis</name>
    <name type="common">Amoeba</name>
    <dbReference type="NCBI Taxonomy" id="51637"/>
    <lineage>
        <taxon>Eukaryota</taxon>
        <taxon>Discoba</taxon>
        <taxon>Heterolobosea</taxon>
        <taxon>Tetramitia</taxon>
        <taxon>Eutetramitia</taxon>
        <taxon>Vahlkampfiidae</taxon>
        <taxon>Naegleria</taxon>
    </lineage>
</organism>
<dbReference type="Pfam" id="PF13233">
    <property type="entry name" value="Complex1_LYR_2"/>
    <property type="match status" value="1"/>
</dbReference>
<dbReference type="RefSeq" id="XP_044542759.1">
    <property type="nucleotide sequence ID" value="XM_044687771.1"/>
</dbReference>
<protein>
    <submittedName>
        <fullName evidence="1">Uncharacterized protein</fullName>
    </submittedName>
</protein>
<comment type="caution">
    <text evidence="1">The sequence shown here is derived from an EMBL/GenBank/DDBJ whole genome shotgun (WGS) entry which is preliminary data.</text>
</comment>
<evidence type="ECO:0000313" key="2">
    <source>
        <dbReference type="Proteomes" id="UP000816034"/>
    </source>
</evidence>
<dbReference type="Proteomes" id="UP000816034">
    <property type="component" value="Unassembled WGS sequence"/>
</dbReference>
<dbReference type="AlphaFoldDB" id="A0AA88GDT3"/>
<keyword evidence="2" id="KW-1185">Reference proteome</keyword>
<evidence type="ECO:0000313" key="1">
    <source>
        <dbReference type="EMBL" id="KAG2373585.1"/>
    </source>
</evidence>
<dbReference type="GeneID" id="68104502"/>
<gene>
    <name evidence="1" type="ORF">C9374_012048</name>
</gene>
<name>A0AA88GDT3_NAELO</name>